<dbReference type="CDD" id="cd01335">
    <property type="entry name" value="Radical_SAM"/>
    <property type="match status" value="1"/>
</dbReference>
<protein>
    <submittedName>
        <fullName evidence="7">Radical SAM protein</fullName>
    </submittedName>
</protein>
<evidence type="ECO:0000256" key="4">
    <source>
        <dbReference type="ARBA" id="ARBA00023004"/>
    </source>
</evidence>
<feature type="domain" description="Radical SAM core" evidence="6">
    <location>
        <begin position="105"/>
        <end position="314"/>
    </location>
</feature>
<evidence type="ECO:0000313" key="7">
    <source>
        <dbReference type="EMBL" id="HGB30809.1"/>
    </source>
</evidence>
<dbReference type="SFLD" id="SFLDG01067">
    <property type="entry name" value="SPASM/twitch_domain_containing"/>
    <property type="match status" value="1"/>
</dbReference>
<dbReference type="InterPro" id="IPR006638">
    <property type="entry name" value="Elp3/MiaA/NifB-like_rSAM"/>
</dbReference>
<dbReference type="GO" id="GO:0046872">
    <property type="term" value="F:metal ion binding"/>
    <property type="evidence" value="ECO:0007669"/>
    <property type="project" value="UniProtKB-KW"/>
</dbReference>
<dbReference type="PROSITE" id="PS51918">
    <property type="entry name" value="RADICAL_SAM"/>
    <property type="match status" value="1"/>
</dbReference>
<sequence>MNTGLKIKMYIGDILFENLFKYVSKDYEKRIPKLINLARKFSPDEGTDKILDTVEEYLCNEPAVKRLIHRVFTDYDPDYASRIFTNVILNVGFFWVYFDKSNQKKDIPTPYTILISPTMRCNLRCIGCYAGNYKKEDDLPPDVVERIIKEGEDIGTYFYTILGGEPFVYPELLDIVNRHKRSVFQIFTNATLLDESKIERFWKSKNVVPVLSIEGGTEETNKRRGNGVYEKVVKAMDLLKEAGIPFGYSITLTRYNYDAVTKPEFYQWLADKGAFYGWTFLYMPVGKDDDPSLMPTPEQRAEYGKFIRKIRGHLPIFPMDFWNDAPYVGGCIAGGRKYLHINNKGEVEPCIFTHFAVDNIKEKSLIEVLNSDFFKEIRKRQPFYENLLLPCMIIDSPWILREIVAKTGAHPTHDGADDVITKFSNILDEYAKNVRRVLNPIWREEFDGNIQEENTEEKIGVK</sequence>
<dbReference type="Pfam" id="PF13186">
    <property type="entry name" value="SPASM"/>
    <property type="match status" value="1"/>
</dbReference>
<evidence type="ECO:0000259" key="6">
    <source>
        <dbReference type="PROSITE" id="PS51918"/>
    </source>
</evidence>
<evidence type="ECO:0000256" key="2">
    <source>
        <dbReference type="ARBA" id="ARBA00022691"/>
    </source>
</evidence>
<dbReference type="Gene3D" id="3.20.20.70">
    <property type="entry name" value="Aldolase class I"/>
    <property type="match status" value="1"/>
</dbReference>
<dbReference type="GO" id="GO:0051536">
    <property type="term" value="F:iron-sulfur cluster binding"/>
    <property type="evidence" value="ECO:0007669"/>
    <property type="project" value="UniProtKB-KW"/>
</dbReference>
<dbReference type="AlphaFoldDB" id="A0A7C3WS52"/>
<dbReference type="CDD" id="cd21128">
    <property type="entry name" value="SPASM_rSAM"/>
    <property type="match status" value="1"/>
</dbReference>
<evidence type="ECO:0000256" key="3">
    <source>
        <dbReference type="ARBA" id="ARBA00022723"/>
    </source>
</evidence>
<reference evidence="7" key="1">
    <citation type="journal article" date="2020" name="mSystems">
        <title>Genome- and Community-Level Interaction Insights into Carbon Utilization and Element Cycling Functions of Hydrothermarchaeota in Hydrothermal Sediment.</title>
        <authorList>
            <person name="Zhou Z."/>
            <person name="Liu Y."/>
            <person name="Xu W."/>
            <person name="Pan J."/>
            <person name="Luo Z.H."/>
            <person name="Li M."/>
        </authorList>
    </citation>
    <scope>NUCLEOTIDE SEQUENCE [LARGE SCALE GENOMIC DNA]</scope>
    <source>
        <strain evidence="7">SpSt-751</strain>
    </source>
</reference>
<proteinExistence type="predicted"/>
<dbReference type="SFLD" id="SFLDS00029">
    <property type="entry name" value="Radical_SAM"/>
    <property type="match status" value="1"/>
</dbReference>
<dbReference type="InterPro" id="IPR023885">
    <property type="entry name" value="4Fe4S-binding_SPASM_dom"/>
</dbReference>
<dbReference type="InterPro" id="IPR007197">
    <property type="entry name" value="rSAM"/>
</dbReference>
<keyword evidence="3" id="KW-0479">Metal-binding</keyword>
<dbReference type="InterPro" id="IPR058240">
    <property type="entry name" value="rSAM_sf"/>
</dbReference>
<dbReference type="PANTHER" id="PTHR43524">
    <property type="entry name" value="RADICAL SAM SUPERFAMILY PROTEIN"/>
    <property type="match status" value="1"/>
</dbReference>
<accession>A0A7C3WS52</accession>
<dbReference type="EMBL" id="DTGA01000066">
    <property type="protein sequence ID" value="HGB30809.1"/>
    <property type="molecule type" value="Genomic_DNA"/>
</dbReference>
<keyword evidence="4" id="KW-0408">Iron</keyword>
<comment type="cofactor">
    <cofactor evidence="1">
        <name>[4Fe-4S] cluster</name>
        <dbReference type="ChEBI" id="CHEBI:49883"/>
    </cofactor>
</comment>
<dbReference type="PANTHER" id="PTHR43524:SF1">
    <property type="entry name" value="RADICAL SAM SUPERFAMILY PROTEIN"/>
    <property type="match status" value="1"/>
</dbReference>
<dbReference type="GO" id="GO:0003824">
    <property type="term" value="F:catalytic activity"/>
    <property type="evidence" value="ECO:0007669"/>
    <property type="project" value="InterPro"/>
</dbReference>
<evidence type="ECO:0000256" key="5">
    <source>
        <dbReference type="ARBA" id="ARBA00023014"/>
    </source>
</evidence>
<dbReference type="SMART" id="SM00729">
    <property type="entry name" value="Elp3"/>
    <property type="match status" value="1"/>
</dbReference>
<dbReference type="SUPFAM" id="SSF102114">
    <property type="entry name" value="Radical SAM enzymes"/>
    <property type="match status" value="1"/>
</dbReference>
<evidence type="ECO:0000256" key="1">
    <source>
        <dbReference type="ARBA" id="ARBA00001966"/>
    </source>
</evidence>
<dbReference type="SFLD" id="SFLDG01386">
    <property type="entry name" value="main_SPASM_domain-containing"/>
    <property type="match status" value="1"/>
</dbReference>
<comment type="caution">
    <text evidence="7">The sequence shown here is derived from an EMBL/GenBank/DDBJ whole genome shotgun (WGS) entry which is preliminary data.</text>
</comment>
<keyword evidence="5" id="KW-0411">Iron-sulfur</keyword>
<organism evidence="7">
    <name type="scientific">Dictyoglomus turgidum</name>
    <dbReference type="NCBI Taxonomy" id="513050"/>
    <lineage>
        <taxon>Bacteria</taxon>
        <taxon>Pseudomonadati</taxon>
        <taxon>Dictyoglomota</taxon>
        <taxon>Dictyoglomia</taxon>
        <taxon>Dictyoglomales</taxon>
        <taxon>Dictyoglomaceae</taxon>
        <taxon>Dictyoglomus</taxon>
    </lineage>
</organism>
<name>A0A7C3WS52_9BACT</name>
<keyword evidence="2" id="KW-0949">S-adenosyl-L-methionine</keyword>
<dbReference type="Pfam" id="PF04055">
    <property type="entry name" value="Radical_SAM"/>
    <property type="match status" value="1"/>
</dbReference>
<gene>
    <name evidence="7" type="ORF">ENV35_02890</name>
</gene>
<dbReference type="InterPro" id="IPR013785">
    <property type="entry name" value="Aldolase_TIM"/>
</dbReference>